<evidence type="ECO:0000256" key="4">
    <source>
        <dbReference type="ARBA" id="ARBA00022729"/>
    </source>
</evidence>
<dbReference type="PANTHER" id="PTHR35789:SF1">
    <property type="entry name" value="SPORE GERMINATION PROTEIN B3"/>
    <property type="match status" value="1"/>
</dbReference>
<evidence type="ECO:0000256" key="7">
    <source>
        <dbReference type="ARBA" id="ARBA00023288"/>
    </source>
</evidence>
<dbReference type="RefSeq" id="WP_201648015.1">
    <property type="nucleotide sequence ID" value="NZ_CP068053.1"/>
</dbReference>
<comment type="similarity">
    <text evidence="2">Belongs to the GerABKC lipoprotein family.</text>
</comment>
<evidence type="ECO:0000256" key="3">
    <source>
        <dbReference type="ARBA" id="ARBA00022544"/>
    </source>
</evidence>
<evidence type="ECO:0000256" key="5">
    <source>
        <dbReference type="ARBA" id="ARBA00023136"/>
    </source>
</evidence>
<feature type="domain" description="Spore germination GerAC-like C-terminal" evidence="8">
    <location>
        <begin position="201"/>
        <end position="351"/>
    </location>
</feature>
<dbReference type="EMBL" id="CP068053">
    <property type="protein sequence ID" value="QQT01551.1"/>
    <property type="molecule type" value="Genomic_DNA"/>
</dbReference>
<dbReference type="NCBIfam" id="TIGR02887">
    <property type="entry name" value="spore_ger_x_C"/>
    <property type="match status" value="1"/>
</dbReference>
<keyword evidence="4" id="KW-0732">Signal</keyword>
<sequence>MRHIKICLKLVLCLWILIPLSGCWDIKDINHRAFPVAMGITKKGDKYKVILQIPIPSEGVSKSKIVQGTGTTILKAVEDITTNMESSVDLLHLRIILFERKLAEEEGLKEPIITFMRIRDISSKTLIAICDEDMDGFFSKLNKNIENGSNLYDFFEKYAGWTPEISLTRLWHVYRGLNSYTQNVVLPIVKSGKNLPLKYTGSVALKGGKIVSKMNPNETLLFNAFQGNSVQGRIEVMKHATIMIVGNTSHHKVEVKDHIPYMSSHIHLKVVIQETKGKVSRTLIRKELEKILNNRFEEMLKRFQKKETDVFGLGQYYRNKIPYEELKDWRERYYPPLKMDFNTHIIIQNEGSIKSLSD</sequence>
<gene>
    <name evidence="10" type="ORF">I6J18_06725</name>
</gene>
<evidence type="ECO:0000256" key="2">
    <source>
        <dbReference type="ARBA" id="ARBA00007886"/>
    </source>
</evidence>
<dbReference type="InterPro" id="IPR057336">
    <property type="entry name" value="GerAC_N"/>
</dbReference>
<dbReference type="GO" id="GO:0016020">
    <property type="term" value="C:membrane"/>
    <property type="evidence" value="ECO:0007669"/>
    <property type="project" value="UniProtKB-SubCell"/>
</dbReference>
<organism evidence="10 11">
    <name type="scientific">Peribacillus psychrosaccharolyticus</name>
    <name type="common">Bacillus psychrosaccharolyticus</name>
    <dbReference type="NCBI Taxonomy" id="1407"/>
    <lineage>
        <taxon>Bacteria</taxon>
        <taxon>Bacillati</taxon>
        <taxon>Bacillota</taxon>
        <taxon>Bacilli</taxon>
        <taxon>Bacillales</taxon>
        <taxon>Bacillaceae</taxon>
        <taxon>Peribacillus</taxon>
    </lineage>
</organism>
<keyword evidence="5" id="KW-0472">Membrane</keyword>
<dbReference type="PANTHER" id="PTHR35789">
    <property type="entry name" value="SPORE GERMINATION PROTEIN B3"/>
    <property type="match status" value="1"/>
</dbReference>
<keyword evidence="6" id="KW-0564">Palmitate</keyword>
<dbReference type="Pfam" id="PF05504">
    <property type="entry name" value="Spore_GerAC"/>
    <property type="match status" value="1"/>
</dbReference>
<feature type="domain" description="Spore germination protein N-terminal" evidence="9">
    <location>
        <begin position="25"/>
        <end position="190"/>
    </location>
</feature>
<dbReference type="InterPro" id="IPR008844">
    <property type="entry name" value="Spore_GerAC-like"/>
</dbReference>
<dbReference type="Gene3D" id="3.30.300.210">
    <property type="entry name" value="Nutrient germinant receptor protein C, domain 3"/>
    <property type="match status" value="1"/>
</dbReference>
<dbReference type="KEGG" id="ppsr:I6J18_06725"/>
<protein>
    <submittedName>
        <fullName evidence="10">Ger(X)C family spore germination protein</fullName>
    </submittedName>
</protein>
<evidence type="ECO:0000259" key="8">
    <source>
        <dbReference type="Pfam" id="PF05504"/>
    </source>
</evidence>
<reference evidence="10 11" key="1">
    <citation type="submission" date="2021-01" db="EMBL/GenBank/DDBJ databases">
        <title>FDA dAtabase for Regulatory Grade micrObial Sequences (FDA-ARGOS): Supporting development and validation of Infectious Disease Dx tests.</title>
        <authorList>
            <person name="Nelson B."/>
            <person name="Plummer A."/>
            <person name="Tallon L."/>
            <person name="Sadzewicz L."/>
            <person name="Zhao X."/>
            <person name="Boylan J."/>
            <person name="Ott S."/>
            <person name="Bowen H."/>
            <person name="Vavikolanu K."/>
            <person name="Mehta A."/>
            <person name="Aluvathingal J."/>
            <person name="Nadendla S."/>
            <person name="Myers T."/>
            <person name="Yan Y."/>
            <person name="Sichtig H."/>
        </authorList>
    </citation>
    <scope>NUCLEOTIDE SEQUENCE [LARGE SCALE GENOMIC DNA]</scope>
    <source>
        <strain evidence="10 11">FDAARGOS_1161</strain>
    </source>
</reference>
<keyword evidence="3" id="KW-0309">Germination</keyword>
<dbReference type="Proteomes" id="UP000595254">
    <property type="component" value="Chromosome"/>
</dbReference>
<name>A0A974NP57_PERPY</name>
<evidence type="ECO:0000256" key="6">
    <source>
        <dbReference type="ARBA" id="ARBA00023139"/>
    </source>
</evidence>
<dbReference type="Pfam" id="PF25198">
    <property type="entry name" value="Spore_GerAC_N"/>
    <property type="match status" value="1"/>
</dbReference>
<keyword evidence="7" id="KW-0449">Lipoprotein</keyword>
<dbReference type="GO" id="GO:0009847">
    <property type="term" value="P:spore germination"/>
    <property type="evidence" value="ECO:0007669"/>
    <property type="project" value="InterPro"/>
</dbReference>
<evidence type="ECO:0000313" key="11">
    <source>
        <dbReference type="Proteomes" id="UP000595254"/>
    </source>
</evidence>
<proteinExistence type="inferred from homology"/>
<evidence type="ECO:0000313" key="10">
    <source>
        <dbReference type="EMBL" id="QQT01551.1"/>
    </source>
</evidence>
<dbReference type="InterPro" id="IPR038501">
    <property type="entry name" value="Spore_GerAC_C_sf"/>
</dbReference>
<evidence type="ECO:0000256" key="1">
    <source>
        <dbReference type="ARBA" id="ARBA00004635"/>
    </source>
</evidence>
<keyword evidence="11" id="KW-1185">Reference proteome</keyword>
<evidence type="ECO:0000259" key="9">
    <source>
        <dbReference type="Pfam" id="PF25198"/>
    </source>
</evidence>
<comment type="subcellular location">
    <subcellularLocation>
        <location evidence="1">Membrane</location>
        <topology evidence="1">Lipid-anchor</topology>
    </subcellularLocation>
</comment>
<accession>A0A974NP57</accession>
<dbReference type="AlphaFoldDB" id="A0A974NP57"/>
<dbReference type="InterPro" id="IPR046953">
    <property type="entry name" value="Spore_GerAC-like_C"/>
</dbReference>